<name>A0A7Y0FPI7_9BACT</name>
<proteinExistence type="predicted"/>
<gene>
    <name evidence="1" type="ORF">HHL22_20970</name>
</gene>
<accession>A0A7Y0FPI7</accession>
<sequence>MPAADTPAVAATFRAVLEAGGPSFMPTQLVVVPADALAALGPRTKRVLATLNDQRTERLGLLPLPGGGRHLLLRKALCQALGLRIGQELTVSLAPDPHPDYVDLPNELAEALGAWPEAEAAFLAHTGAMRRAMARKVADAKRPETRARYAVELTERLARGSHPFRAG</sequence>
<organism evidence="1 2">
    <name type="scientific">Hymenobacter polaris</name>
    <dbReference type="NCBI Taxonomy" id="2682546"/>
    <lineage>
        <taxon>Bacteria</taxon>
        <taxon>Pseudomonadati</taxon>
        <taxon>Bacteroidota</taxon>
        <taxon>Cytophagia</taxon>
        <taxon>Cytophagales</taxon>
        <taxon>Hymenobacteraceae</taxon>
        <taxon>Hymenobacter</taxon>
    </lineage>
</organism>
<protein>
    <submittedName>
        <fullName evidence="1">DUF1905 domain-containing protein</fullName>
    </submittedName>
</protein>
<dbReference type="InterPro" id="IPR037079">
    <property type="entry name" value="AF2212/PG0164-like_sf"/>
</dbReference>
<dbReference type="Pfam" id="PF08922">
    <property type="entry name" value="DUF1905"/>
    <property type="match status" value="1"/>
</dbReference>
<evidence type="ECO:0000313" key="2">
    <source>
        <dbReference type="Proteomes" id="UP000559626"/>
    </source>
</evidence>
<dbReference type="Proteomes" id="UP000559626">
    <property type="component" value="Unassembled WGS sequence"/>
</dbReference>
<comment type="caution">
    <text evidence="1">The sequence shown here is derived from an EMBL/GenBank/DDBJ whole genome shotgun (WGS) entry which is preliminary data.</text>
</comment>
<dbReference type="EMBL" id="JABBGH010000003">
    <property type="protein sequence ID" value="NML67681.1"/>
    <property type="molecule type" value="Genomic_DNA"/>
</dbReference>
<dbReference type="SUPFAM" id="SSF141694">
    <property type="entry name" value="AF2212/PG0164-like"/>
    <property type="match status" value="1"/>
</dbReference>
<dbReference type="RefSeq" id="WP_169533332.1">
    <property type="nucleotide sequence ID" value="NZ_JABBGH010000003.1"/>
</dbReference>
<evidence type="ECO:0000313" key="1">
    <source>
        <dbReference type="EMBL" id="NML67681.1"/>
    </source>
</evidence>
<dbReference type="Gene3D" id="2.40.30.100">
    <property type="entry name" value="AF2212/PG0164-like"/>
    <property type="match status" value="1"/>
</dbReference>
<dbReference type="InterPro" id="IPR015018">
    <property type="entry name" value="DUF1905"/>
</dbReference>
<keyword evidence="2" id="KW-1185">Reference proteome</keyword>
<dbReference type="AlphaFoldDB" id="A0A7Y0FPI7"/>
<reference evidence="1 2" key="1">
    <citation type="submission" date="2020-04" db="EMBL/GenBank/DDBJ databases">
        <title>Hymenobacter polaris sp. nov., isolated from Arctic soil.</title>
        <authorList>
            <person name="Dahal R.H."/>
        </authorList>
    </citation>
    <scope>NUCLEOTIDE SEQUENCE [LARGE SCALE GENOMIC DNA]</scope>
    <source>
        <strain evidence="1 2">RP-2-7</strain>
    </source>
</reference>
<dbReference type="Pfam" id="PF13376">
    <property type="entry name" value="OmdA"/>
    <property type="match status" value="1"/>
</dbReference>